<dbReference type="GO" id="GO:0004930">
    <property type="term" value="F:G protein-coupled receptor activity"/>
    <property type="evidence" value="ECO:0007669"/>
    <property type="project" value="UniProtKB-KW"/>
</dbReference>
<dbReference type="GO" id="GO:0005886">
    <property type="term" value="C:plasma membrane"/>
    <property type="evidence" value="ECO:0007669"/>
    <property type="project" value="UniProtKB-SubCell"/>
</dbReference>
<organism evidence="12 13">
    <name type="scientific">Plectus sambesii</name>
    <dbReference type="NCBI Taxonomy" id="2011161"/>
    <lineage>
        <taxon>Eukaryota</taxon>
        <taxon>Metazoa</taxon>
        <taxon>Ecdysozoa</taxon>
        <taxon>Nematoda</taxon>
        <taxon>Chromadorea</taxon>
        <taxon>Plectida</taxon>
        <taxon>Plectina</taxon>
        <taxon>Plectoidea</taxon>
        <taxon>Plectidae</taxon>
        <taxon>Plectus</taxon>
    </lineage>
</organism>
<evidence type="ECO:0000256" key="1">
    <source>
        <dbReference type="ARBA" id="ARBA00004651"/>
    </source>
</evidence>
<evidence type="ECO:0000256" key="4">
    <source>
        <dbReference type="ARBA" id="ARBA00022989"/>
    </source>
</evidence>
<dbReference type="Gene3D" id="1.20.1070.10">
    <property type="entry name" value="Rhodopsin 7-helix transmembrane proteins"/>
    <property type="match status" value="1"/>
</dbReference>
<feature type="transmembrane region" description="Helical" evidence="10">
    <location>
        <begin position="26"/>
        <end position="47"/>
    </location>
</feature>
<evidence type="ECO:0000313" key="13">
    <source>
        <dbReference type="WBParaSite" id="PSAMB.scaffold145size73095.g2509.t1"/>
    </source>
</evidence>
<keyword evidence="9" id="KW-0807">Transducer</keyword>
<feature type="transmembrane region" description="Helical" evidence="10">
    <location>
        <begin position="59"/>
        <end position="79"/>
    </location>
</feature>
<evidence type="ECO:0000256" key="3">
    <source>
        <dbReference type="ARBA" id="ARBA00022692"/>
    </source>
</evidence>
<feature type="domain" description="G-protein coupled receptors family 1 profile" evidence="11">
    <location>
        <begin position="39"/>
        <end position="293"/>
    </location>
</feature>
<keyword evidence="5" id="KW-0297">G-protein coupled receptor</keyword>
<dbReference type="PANTHER" id="PTHR24246:SF27">
    <property type="entry name" value="ADENOSINE RECEPTOR, ISOFORM A"/>
    <property type="match status" value="1"/>
</dbReference>
<name>A0A914V2T6_9BILA</name>
<feature type="transmembrane region" description="Helical" evidence="10">
    <location>
        <begin position="105"/>
        <end position="126"/>
    </location>
</feature>
<keyword evidence="6 10" id="KW-0472">Membrane</keyword>
<feature type="transmembrane region" description="Helical" evidence="10">
    <location>
        <begin position="195"/>
        <end position="218"/>
    </location>
</feature>
<dbReference type="WBParaSite" id="PSAMB.scaffold145size73095.g2509.t1">
    <property type="protein sequence ID" value="PSAMB.scaffold145size73095.g2509.t1"/>
    <property type="gene ID" value="PSAMB.scaffold145size73095.g2509"/>
</dbReference>
<evidence type="ECO:0000256" key="6">
    <source>
        <dbReference type="ARBA" id="ARBA00023136"/>
    </source>
</evidence>
<reference evidence="13" key="1">
    <citation type="submission" date="2022-11" db="UniProtKB">
        <authorList>
            <consortium name="WormBaseParasite"/>
        </authorList>
    </citation>
    <scope>IDENTIFICATION</scope>
</reference>
<evidence type="ECO:0000256" key="9">
    <source>
        <dbReference type="ARBA" id="ARBA00023224"/>
    </source>
</evidence>
<evidence type="ECO:0000256" key="10">
    <source>
        <dbReference type="SAM" id="Phobius"/>
    </source>
</evidence>
<keyword evidence="12" id="KW-1185">Reference proteome</keyword>
<dbReference type="InterPro" id="IPR017452">
    <property type="entry name" value="GPCR_Rhodpsn_7TM"/>
</dbReference>
<dbReference type="PROSITE" id="PS50262">
    <property type="entry name" value="G_PROTEIN_RECEP_F1_2"/>
    <property type="match status" value="1"/>
</dbReference>
<proteinExistence type="predicted"/>
<evidence type="ECO:0000256" key="7">
    <source>
        <dbReference type="ARBA" id="ARBA00023170"/>
    </source>
</evidence>
<dbReference type="PANTHER" id="PTHR24246">
    <property type="entry name" value="OLFACTORY RECEPTOR AND ADENOSINE RECEPTOR"/>
    <property type="match status" value="1"/>
</dbReference>
<feature type="transmembrane region" description="Helical" evidence="10">
    <location>
        <begin position="239"/>
        <end position="262"/>
    </location>
</feature>
<dbReference type="Proteomes" id="UP000887566">
    <property type="component" value="Unplaced"/>
</dbReference>
<comment type="subcellular location">
    <subcellularLocation>
        <location evidence="1">Cell membrane</location>
        <topology evidence="1">Multi-pass membrane protein</topology>
    </subcellularLocation>
</comment>
<keyword evidence="3 10" id="KW-0812">Transmembrane</keyword>
<feature type="transmembrane region" description="Helical" evidence="10">
    <location>
        <begin position="146"/>
        <end position="171"/>
    </location>
</feature>
<evidence type="ECO:0000313" key="12">
    <source>
        <dbReference type="Proteomes" id="UP000887566"/>
    </source>
</evidence>
<evidence type="ECO:0000259" key="11">
    <source>
        <dbReference type="PROSITE" id="PS50262"/>
    </source>
</evidence>
<accession>A0A914V2T6</accession>
<keyword evidence="8" id="KW-0325">Glycoprotein</keyword>
<protein>
    <submittedName>
        <fullName evidence="13">G-protein coupled receptors family 1 profile domain-containing protein</fullName>
    </submittedName>
</protein>
<evidence type="ECO:0000256" key="8">
    <source>
        <dbReference type="ARBA" id="ARBA00023180"/>
    </source>
</evidence>
<evidence type="ECO:0000256" key="5">
    <source>
        <dbReference type="ARBA" id="ARBA00023040"/>
    </source>
</evidence>
<keyword evidence="7" id="KW-0675">Receptor</keyword>
<sequence length="350" mass="38870">MANSSMSQSNITLPFEQIYADQLRSYLLYVIIGVIAIVINIIIVIVFSSSSNLRVKYQLLIALAIGDLINGIAFVVAGLTKQHLILSMTVSTVTMWPVWSCATEWYPGLLILGAQWPACITLFLGLERFAAVHYPVWYKVKMNAKLRFKMVVISVVFSLVSLGVAFAQTYIFFGKNLTFILCTISGAYQKYYTTWNYIVTVFGHLIAFGLNASAFLTAKSKSRLIKSGLSAVMRKEITLVRLMLSVSFISALLVSIPNIILWGQSWVWIVSNSALGYLYVSFCASSVINIIIYIFFNKDFCAQLFRFIPIGPSSKPAVATVDPITFHNTAMSTNTQANALHRNSSIVSHS</sequence>
<feature type="transmembrane region" description="Helical" evidence="10">
    <location>
        <begin position="274"/>
        <end position="296"/>
    </location>
</feature>
<evidence type="ECO:0000256" key="2">
    <source>
        <dbReference type="ARBA" id="ARBA00022475"/>
    </source>
</evidence>
<dbReference type="SUPFAM" id="SSF81321">
    <property type="entry name" value="Family A G protein-coupled receptor-like"/>
    <property type="match status" value="1"/>
</dbReference>
<dbReference type="AlphaFoldDB" id="A0A914V2T6"/>
<keyword evidence="4 10" id="KW-1133">Transmembrane helix</keyword>
<keyword evidence="2" id="KW-1003">Cell membrane</keyword>